<proteinExistence type="inferred from homology"/>
<feature type="transmembrane region" description="Helical" evidence="8">
    <location>
        <begin position="263"/>
        <end position="281"/>
    </location>
</feature>
<evidence type="ECO:0000256" key="1">
    <source>
        <dbReference type="ARBA" id="ARBA00004141"/>
    </source>
</evidence>
<keyword evidence="5 8" id="KW-1133">Transmembrane helix</keyword>
<keyword evidence="3" id="KW-0808">Transferase</keyword>
<evidence type="ECO:0000256" key="5">
    <source>
        <dbReference type="ARBA" id="ARBA00022989"/>
    </source>
</evidence>
<feature type="transmembrane region" description="Helical" evidence="8">
    <location>
        <begin position="319"/>
        <end position="340"/>
    </location>
</feature>
<dbReference type="NCBIfam" id="NF038066">
    <property type="entry name" value="MptB"/>
    <property type="match status" value="1"/>
</dbReference>
<feature type="transmembrane region" description="Helical" evidence="8">
    <location>
        <begin position="203"/>
        <end position="222"/>
    </location>
</feature>
<accession>A0ABQ4EL87</accession>
<evidence type="ECO:0000256" key="8">
    <source>
        <dbReference type="SAM" id="Phobius"/>
    </source>
</evidence>
<feature type="transmembrane region" description="Helical" evidence="8">
    <location>
        <begin position="546"/>
        <end position="567"/>
    </location>
</feature>
<feature type="transmembrane region" description="Helical" evidence="8">
    <location>
        <begin position="499"/>
        <end position="516"/>
    </location>
</feature>
<organism evidence="9 10">
    <name type="scientific">Plantactinospora mayteni</name>
    <dbReference type="NCBI Taxonomy" id="566021"/>
    <lineage>
        <taxon>Bacteria</taxon>
        <taxon>Bacillati</taxon>
        <taxon>Actinomycetota</taxon>
        <taxon>Actinomycetes</taxon>
        <taxon>Micromonosporales</taxon>
        <taxon>Micromonosporaceae</taxon>
        <taxon>Plantactinospora</taxon>
    </lineage>
</organism>
<comment type="subcellular location">
    <subcellularLocation>
        <location evidence="1">Membrane</location>
        <topology evidence="1">Multi-pass membrane protein</topology>
    </subcellularLocation>
</comment>
<name>A0ABQ4EL87_9ACTN</name>
<feature type="transmembrane region" description="Helical" evidence="8">
    <location>
        <begin position="434"/>
        <end position="452"/>
    </location>
</feature>
<keyword evidence="4 8" id="KW-0812">Transmembrane</keyword>
<feature type="transmembrane region" description="Helical" evidence="8">
    <location>
        <begin position="464"/>
        <end position="487"/>
    </location>
</feature>
<feature type="transmembrane region" description="Helical" evidence="8">
    <location>
        <begin position="99"/>
        <end position="120"/>
    </location>
</feature>
<dbReference type="Proteomes" id="UP000621500">
    <property type="component" value="Unassembled WGS sequence"/>
</dbReference>
<evidence type="ECO:0000256" key="7">
    <source>
        <dbReference type="ARBA" id="ARBA00043987"/>
    </source>
</evidence>
<feature type="transmembrane region" description="Helical" evidence="8">
    <location>
        <begin position="287"/>
        <end position="307"/>
    </location>
</feature>
<gene>
    <name evidence="9" type="ORF">Pma05_20850</name>
</gene>
<feature type="transmembrane region" description="Helical" evidence="8">
    <location>
        <begin position="228"/>
        <end position="251"/>
    </location>
</feature>
<evidence type="ECO:0000256" key="3">
    <source>
        <dbReference type="ARBA" id="ARBA00022679"/>
    </source>
</evidence>
<protein>
    <submittedName>
        <fullName evidence="9">Membrane protein</fullName>
    </submittedName>
</protein>
<evidence type="ECO:0000256" key="2">
    <source>
        <dbReference type="ARBA" id="ARBA00022676"/>
    </source>
</evidence>
<sequence>MQGAGLEWPSCKGLSREGTRIGFFSRFRAEGTVRRSAGSDAGLVRPVGDPPSRDRPTRLRMAGLAASITLAVSAYRAGALPAGDADAAVLPGGPQAVPWSYWLGLAGWVAGLVALTVTWWRLGVRVRRRPASVPLGWLLRTGLLWATPLLVAPPVGSRDAYAYACQGALWLDGVDPYSVGVQPGGCVWSAAVPVLWRDTTTPYGPLAVALAGAAVAVARLVTTSTDGQLLVTIALLRAEALAGVVLVAGCLPRLARAGGVDPVRAAWLGLVSPLVLVHALGGAHNDALVLGLVVAALSLAAGGSSAFGAGRAGLVTGALLGLAVAIKVTAIVALPFALLLTTIRLTTIRLTSVSLSRVQPGRAPDSAGPTGADRAGRRPAVWRARLPGVLLDRRLVAVSGAGGLAGAGLAFAGVTLATGLDLGWISALSGTGRLVQWTSVPSGLGMAAGYLLRLAGRPEAVDGAVAAARLLGLVALTGTLAALLVRAGRAGSAPDRTRARRRLVTITGVAFTALALLSPIFYPWYGLTAVTVLAAGLSARRWVHRVAVAVIVLSFLVLPSGLGLAVLTKLPGALLDVALLLVLAAVAYRRWRSRRRS</sequence>
<dbReference type="InterPro" id="IPR049829">
    <property type="entry name" value="MptA/B-like"/>
</dbReference>
<evidence type="ECO:0000313" key="9">
    <source>
        <dbReference type="EMBL" id="GIG95512.1"/>
    </source>
</evidence>
<comment type="similarity">
    <text evidence="7">Belongs to the MptA/B family.</text>
</comment>
<reference evidence="9 10" key="1">
    <citation type="submission" date="2021-01" db="EMBL/GenBank/DDBJ databases">
        <title>Whole genome shotgun sequence of Plantactinospora mayteni NBRC 109088.</title>
        <authorList>
            <person name="Komaki H."/>
            <person name="Tamura T."/>
        </authorList>
    </citation>
    <scope>NUCLEOTIDE SEQUENCE [LARGE SCALE GENOMIC DNA]</scope>
    <source>
        <strain evidence="9 10">NBRC 109088</strain>
    </source>
</reference>
<feature type="transmembrane region" description="Helical" evidence="8">
    <location>
        <begin position="395"/>
        <end position="422"/>
    </location>
</feature>
<evidence type="ECO:0000313" key="10">
    <source>
        <dbReference type="Proteomes" id="UP000621500"/>
    </source>
</evidence>
<feature type="transmembrane region" description="Helical" evidence="8">
    <location>
        <begin position="573"/>
        <end position="591"/>
    </location>
</feature>
<comment type="caution">
    <text evidence="9">The sequence shown here is derived from an EMBL/GenBank/DDBJ whole genome shotgun (WGS) entry which is preliminary data.</text>
</comment>
<keyword evidence="10" id="KW-1185">Reference proteome</keyword>
<evidence type="ECO:0000256" key="6">
    <source>
        <dbReference type="ARBA" id="ARBA00023136"/>
    </source>
</evidence>
<dbReference type="EMBL" id="BONX01000010">
    <property type="protein sequence ID" value="GIG95512.1"/>
    <property type="molecule type" value="Genomic_DNA"/>
</dbReference>
<keyword evidence="6 8" id="KW-0472">Membrane</keyword>
<feature type="transmembrane region" description="Helical" evidence="8">
    <location>
        <begin position="61"/>
        <end position="79"/>
    </location>
</feature>
<keyword evidence="2" id="KW-0328">Glycosyltransferase</keyword>
<dbReference type="Pfam" id="PF26314">
    <property type="entry name" value="MptA_B_family"/>
    <property type="match status" value="1"/>
</dbReference>
<evidence type="ECO:0000256" key="4">
    <source>
        <dbReference type="ARBA" id="ARBA00022692"/>
    </source>
</evidence>